<protein>
    <submittedName>
        <fullName evidence="2">Uncharacterized protein</fullName>
    </submittedName>
</protein>
<evidence type="ECO:0000256" key="1">
    <source>
        <dbReference type="SAM" id="Phobius"/>
    </source>
</evidence>
<name>A0A6C0LUQ4_9ZZZZ</name>
<feature type="transmembrane region" description="Helical" evidence="1">
    <location>
        <begin position="12"/>
        <end position="30"/>
    </location>
</feature>
<evidence type="ECO:0000313" key="2">
    <source>
        <dbReference type="EMBL" id="QHU34347.1"/>
    </source>
</evidence>
<proteinExistence type="predicted"/>
<keyword evidence="1" id="KW-0812">Transmembrane</keyword>
<organism evidence="2">
    <name type="scientific">viral metagenome</name>
    <dbReference type="NCBI Taxonomy" id="1070528"/>
    <lineage>
        <taxon>unclassified sequences</taxon>
        <taxon>metagenomes</taxon>
        <taxon>organismal metagenomes</taxon>
    </lineage>
</organism>
<keyword evidence="1" id="KW-0472">Membrane</keyword>
<dbReference type="EMBL" id="MN740569">
    <property type="protein sequence ID" value="QHU34347.1"/>
    <property type="molecule type" value="Genomic_DNA"/>
</dbReference>
<accession>A0A6C0LUQ4</accession>
<dbReference type="AlphaFoldDB" id="A0A6C0LUQ4"/>
<sequence length="134" mass="14626">MEFKIFGFTLRLEIIILSVILFYVLAGHLACSCSKISISEGFQMMTDAGSALGYKMEEGVPLNKEPGALYMNKDFQGPTIPLPDGKMDFFGNTQFKPECCPSTFSNGDGCACLSKNQMNHLFQRGGNNTTSSSV</sequence>
<keyword evidence="1" id="KW-1133">Transmembrane helix</keyword>
<dbReference type="PROSITE" id="PS51257">
    <property type="entry name" value="PROKAR_LIPOPROTEIN"/>
    <property type="match status" value="1"/>
</dbReference>
<reference evidence="2" key="1">
    <citation type="journal article" date="2020" name="Nature">
        <title>Giant virus diversity and host interactions through global metagenomics.</title>
        <authorList>
            <person name="Schulz F."/>
            <person name="Roux S."/>
            <person name="Paez-Espino D."/>
            <person name="Jungbluth S."/>
            <person name="Walsh D.A."/>
            <person name="Denef V.J."/>
            <person name="McMahon K.D."/>
            <person name="Konstantinidis K.T."/>
            <person name="Eloe-Fadrosh E.A."/>
            <person name="Kyrpides N.C."/>
            <person name="Woyke T."/>
        </authorList>
    </citation>
    <scope>NUCLEOTIDE SEQUENCE</scope>
    <source>
        <strain evidence="2">GVMAG-S-1016713-123</strain>
    </source>
</reference>